<keyword evidence="7" id="KW-0961">Cell wall biogenesis/degradation</keyword>
<dbReference type="PROSITE" id="PS01348">
    <property type="entry name" value="MRAY_2"/>
    <property type="match status" value="1"/>
</dbReference>
<name>A0A261FAQ0_9BIFI</name>
<evidence type="ECO:0000256" key="2">
    <source>
        <dbReference type="ARBA" id="ARBA00005583"/>
    </source>
</evidence>
<comment type="function">
    <text evidence="7">Catalyzes the initial step of the lipid cycle reactions in the biosynthesis of the cell wall peptidoglycan: transfers peptidoglycan precursor phospho-MurNAc-pentapeptide from UDP-MurNAc-pentapeptide onto the lipid carrier undecaprenyl phosphate, yielding undecaprenyl-pyrophosphoryl-MurNAc-pentapeptide, known as lipid I.</text>
</comment>
<dbReference type="InterPro" id="IPR003524">
    <property type="entry name" value="PNAcMuramoyl-5peptid_Trfase"/>
</dbReference>
<feature type="transmembrane region" description="Helical" evidence="7">
    <location>
        <begin position="83"/>
        <end position="104"/>
    </location>
</feature>
<comment type="similarity">
    <text evidence="2 7">Belongs to the glycosyltransferase 4 family. MraY subfamily.</text>
</comment>
<dbReference type="GO" id="GO:0071555">
    <property type="term" value="P:cell wall organization"/>
    <property type="evidence" value="ECO:0007669"/>
    <property type="project" value="UniProtKB-KW"/>
</dbReference>
<comment type="pathway">
    <text evidence="7">Cell wall biogenesis; peptidoglycan biosynthesis.</text>
</comment>
<dbReference type="GO" id="GO:0046872">
    <property type="term" value="F:metal ion binding"/>
    <property type="evidence" value="ECO:0007669"/>
    <property type="project" value="UniProtKB-KW"/>
</dbReference>
<dbReference type="AlphaFoldDB" id="A0A261FAQ0"/>
<comment type="subcellular location">
    <subcellularLocation>
        <location evidence="7">Cell membrane</location>
        <topology evidence="7">Multi-pass membrane protein</topology>
    </subcellularLocation>
    <subcellularLocation>
        <location evidence="1">Membrane</location>
        <topology evidence="1">Multi-pass membrane protein</topology>
    </subcellularLocation>
</comment>
<accession>A0A261FAQ0</accession>
<dbReference type="Proteomes" id="UP000228976">
    <property type="component" value="Unassembled WGS sequence"/>
</dbReference>
<feature type="binding site" evidence="9">
    <location>
        <position position="188"/>
    </location>
    <ligand>
        <name>Mg(2+)</name>
        <dbReference type="ChEBI" id="CHEBI:18420"/>
    </ligand>
</feature>
<organism evidence="10 11">
    <name type="scientific">Aeriscardovia aeriphila</name>
    <dbReference type="NCBI Taxonomy" id="218139"/>
    <lineage>
        <taxon>Bacteria</taxon>
        <taxon>Bacillati</taxon>
        <taxon>Actinomycetota</taxon>
        <taxon>Actinomycetes</taxon>
        <taxon>Bifidobacteriales</taxon>
        <taxon>Bifidobacteriaceae</taxon>
        <taxon>Aeriscardovia</taxon>
    </lineage>
</organism>
<keyword evidence="7" id="KW-1003">Cell membrane</keyword>
<evidence type="ECO:0000256" key="1">
    <source>
        <dbReference type="ARBA" id="ARBA00004141"/>
    </source>
</evidence>
<feature type="transmembrane region" description="Helical" evidence="7">
    <location>
        <begin position="237"/>
        <end position="256"/>
    </location>
</feature>
<feature type="transmembrane region" description="Helical" evidence="7">
    <location>
        <begin position="195"/>
        <end position="217"/>
    </location>
</feature>
<feature type="transmembrane region" description="Helical" evidence="7">
    <location>
        <begin position="336"/>
        <end position="357"/>
    </location>
</feature>
<dbReference type="EC" id="2.7.8.13" evidence="7 8"/>
<keyword evidence="7" id="KW-0131">Cell cycle</keyword>
<dbReference type="CDD" id="cd06852">
    <property type="entry name" value="GT_MraY"/>
    <property type="match status" value="1"/>
</dbReference>
<feature type="binding site" evidence="9">
    <location>
        <position position="265"/>
    </location>
    <ligand>
        <name>Mg(2+)</name>
        <dbReference type="ChEBI" id="CHEBI:18420"/>
    </ligand>
</feature>
<evidence type="ECO:0000313" key="10">
    <source>
        <dbReference type="EMBL" id="OZG56221.1"/>
    </source>
</evidence>
<dbReference type="GO" id="GO:0008360">
    <property type="term" value="P:regulation of cell shape"/>
    <property type="evidence" value="ECO:0007669"/>
    <property type="project" value="UniProtKB-KW"/>
</dbReference>
<dbReference type="GO" id="GO:0009252">
    <property type="term" value="P:peptidoglycan biosynthetic process"/>
    <property type="evidence" value="ECO:0007669"/>
    <property type="project" value="UniProtKB-UniRule"/>
</dbReference>
<keyword evidence="7" id="KW-0132">Cell division</keyword>
<evidence type="ECO:0000256" key="3">
    <source>
        <dbReference type="ARBA" id="ARBA00022679"/>
    </source>
</evidence>
<dbReference type="RefSeq" id="WP_094689772.1">
    <property type="nucleotide sequence ID" value="NZ_JACBYZ010000001.1"/>
</dbReference>
<protein>
    <recommendedName>
        <fullName evidence="7 8">Phospho-N-acetylmuramoyl-pentapeptide-transferase</fullName>
        <ecNumber evidence="7 8">2.7.8.13</ecNumber>
    </recommendedName>
    <alternativeName>
        <fullName evidence="7">UDP-MurNAc-pentapeptide phosphotransferase</fullName>
    </alternativeName>
</protein>
<keyword evidence="7" id="KW-0133">Cell shape</keyword>
<dbReference type="InterPro" id="IPR018480">
    <property type="entry name" value="PNAcMuramoyl-5peptid_Trfase_CS"/>
</dbReference>
<keyword evidence="7 9" id="KW-0479">Metal-binding</keyword>
<dbReference type="HAMAP" id="MF_00038">
    <property type="entry name" value="MraY"/>
    <property type="match status" value="1"/>
</dbReference>
<dbReference type="OrthoDB" id="9805475at2"/>
<dbReference type="GO" id="GO:0051992">
    <property type="term" value="F:UDP-N-acetylmuramoyl-L-alanyl-D-glutamyl-meso-2,6-diaminopimelyl-D-alanyl-D-alanine:undecaprenyl-phosphate transferase activity"/>
    <property type="evidence" value="ECO:0007669"/>
    <property type="project" value="RHEA"/>
</dbReference>
<evidence type="ECO:0000256" key="6">
    <source>
        <dbReference type="ARBA" id="ARBA00023136"/>
    </source>
</evidence>
<feature type="transmembrane region" description="Helical" evidence="7">
    <location>
        <begin position="162"/>
        <end position="183"/>
    </location>
</feature>
<sequence length="367" mass="39968">MKALIIALAVSTLCSFVLTKLTIEFVAGHHLGQYIRQDGPKSHLEKRGTPTFGGVAIILSILIGWGASALFRYLSFNSLPSTSALLTLGCMVGFGLIGFVDDFLKVAKKRNLGLTIHAKLIFQIVIATTYAVAAILLPTNSRFPTANMAIAWIEHPLLHLDFAGRVLGVILFVVWMNFLFAAWTNAINLTDGLDGLAAGSTMIAFIGLGLMAFWQSYHVTGLQDVGLTYSVSDPQDLAIIAVCVCASCFGFLWYNANPAKIFMGDTGSLALGGLFAAMSVNMHIEILAVVVGGLFVLETLSDVIQIAAFHGWHRRVFKMAPLHHHFELSGWSEVTVVIRFWMVEAVFMLAGVILFYLDWLIRSGQLG</sequence>
<keyword evidence="7" id="KW-0573">Peptidoglycan synthesis</keyword>
<dbReference type="InterPro" id="IPR000715">
    <property type="entry name" value="Glycosyl_transferase_4"/>
</dbReference>
<proteinExistence type="inferred from homology"/>
<dbReference type="EMBL" id="MWWU01000002">
    <property type="protein sequence ID" value="OZG56221.1"/>
    <property type="molecule type" value="Genomic_DNA"/>
</dbReference>
<evidence type="ECO:0000313" key="11">
    <source>
        <dbReference type="Proteomes" id="UP000228976"/>
    </source>
</evidence>
<keyword evidence="3 7" id="KW-0808">Transferase</keyword>
<dbReference type="Pfam" id="PF00953">
    <property type="entry name" value="Glycos_transf_4"/>
    <property type="match status" value="1"/>
</dbReference>
<dbReference type="GO" id="GO:0051301">
    <property type="term" value="P:cell division"/>
    <property type="evidence" value="ECO:0007669"/>
    <property type="project" value="UniProtKB-KW"/>
</dbReference>
<keyword evidence="7 9" id="KW-0460">Magnesium</keyword>
<feature type="transmembrane region" description="Helical" evidence="7">
    <location>
        <begin position="268"/>
        <end position="297"/>
    </location>
</feature>
<evidence type="ECO:0000256" key="5">
    <source>
        <dbReference type="ARBA" id="ARBA00022989"/>
    </source>
</evidence>
<feature type="transmembrane region" description="Helical" evidence="7">
    <location>
        <begin position="48"/>
        <end position="71"/>
    </location>
</feature>
<dbReference type="PANTHER" id="PTHR22926">
    <property type="entry name" value="PHOSPHO-N-ACETYLMURAMOYL-PENTAPEPTIDE-TRANSFERASE"/>
    <property type="match status" value="1"/>
</dbReference>
<dbReference type="GO" id="GO:0005886">
    <property type="term" value="C:plasma membrane"/>
    <property type="evidence" value="ECO:0007669"/>
    <property type="project" value="UniProtKB-SubCell"/>
</dbReference>
<evidence type="ECO:0000256" key="8">
    <source>
        <dbReference type="NCBIfam" id="TIGR00445"/>
    </source>
</evidence>
<keyword evidence="4 7" id="KW-0812">Transmembrane</keyword>
<keyword evidence="6 7" id="KW-0472">Membrane</keyword>
<dbReference type="PANTHER" id="PTHR22926:SF5">
    <property type="entry name" value="PHOSPHO-N-ACETYLMURAMOYL-PENTAPEPTIDE-TRANSFERASE HOMOLOG"/>
    <property type="match status" value="1"/>
</dbReference>
<dbReference type="NCBIfam" id="TIGR00445">
    <property type="entry name" value="mraY"/>
    <property type="match status" value="1"/>
</dbReference>
<dbReference type="UniPathway" id="UPA00219"/>
<feature type="transmembrane region" description="Helical" evidence="7">
    <location>
        <begin position="116"/>
        <end position="137"/>
    </location>
</feature>
<keyword evidence="11" id="KW-1185">Reference proteome</keyword>
<evidence type="ECO:0000256" key="9">
    <source>
        <dbReference type="PIRSR" id="PIRSR600715-1"/>
    </source>
</evidence>
<comment type="cofactor">
    <cofactor evidence="7 9">
        <name>Mg(2+)</name>
        <dbReference type="ChEBI" id="CHEBI:18420"/>
    </cofactor>
</comment>
<dbReference type="GO" id="GO:0008963">
    <property type="term" value="F:phospho-N-acetylmuramoyl-pentapeptide-transferase activity"/>
    <property type="evidence" value="ECO:0007669"/>
    <property type="project" value="UniProtKB-UniRule"/>
</dbReference>
<evidence type="ECO:0000256" key="4">
    <source>
        <dbReference type="ARBA" id="ARBA00022692"/>
    </source>
</evidence>
<evidence type="ECO:0000256" key="7">
    <source>
        <dbReference type="HAMAP-Rule" id="MF_00038"/>
    </source>
</evidence>
<feature type="transmembrane region" description="Helical" evidence="7">
    <location>
        <begin position="6"/>
        <end position="27"/>
    </location>
</feature>
<comment type="catalytic activity">
    <reaction evidence="7">
        <text>UDP-N-acetyl-alpha-D-muramoyl-L-alanyl-gamma-D-glutamyl-meso-2,6-diaminopimeloyl-D-alanyl-D-alanine + di-trans,octa-cis-undecaprenyl phosphate = di-trans,octa-cis-undecaprenyl diphospho-N-acetyl-alpha-D-muramoyl-L-alanyl-D-glutamyl-meso-2,6-diaminopimeloyl-D-alanyl-D-alanine + UMP</text>
        <dbReference type="Rhea" id="RHEA:28386"/>
        <dbReference type="ChEBI" id="CHEBI:57865"/>
        <dbReference type="ChEBI" id="CHEBI:60392"/>
        <dbReference type="ChEBI" id="CHEBI:61386"/>
        <dbReference type="ChEBI" id="CHEBI:61387"/>
        <dbReference type="EC" id="2.7.8.13"/>
    </reaction>
</comment>
<comment type="caution">
    <text evidence="10">The sequence shown here is derived from an EMBL/GenBank/DDBJ whole genome shotgun (WGS) entry which is preliminary data.</text>
</comment>
<gene>
    <name evidence="7" type="primary">mraY</name>
    <name evidence="10" type="ORF">AEAE_0709</name>
</gene>
<reference evidence="10 11" key="1">
    <citation type="journal article" date="2017" name="BMC Genomics">
        <title>Comparative genomic and phylogenomic analyses of the Bifidobacteriaceae family.</title>
        <authorList>
            <person name="Lugli G.A."/>
            <person name="Milani C."/>
            <person name="Turroni F."/>
            <person name="Duranti S."/>
            <person name="Mancabelli L."/>
            <person name="Mangifesta M."/>
            <person name="Ferrario C."/>
            <person name="Modesto M."/>
            <person name="Mattarelli P."/>
            <person name="Jiri K."/>
            <person name="van Sinderen D."/>
            <person name="Ventura M."/>
        </authorList>
    </citation>
    <scope>NUCLEOTIDE SEQUENCE [LARGE SCALE GENOMIC DNA]</scope>
    <source>
        <strain evidence="10 11">LMG 21773</strain>
    </source>
</reference>
<keyword evidence="5 7" id="KW-1133">Transmembrane helix</keyword>